<dbReference type="AlphaFoldDB" id="A0A6C0II35"/>
<reference evidence="1" key="1">
    <citation type="journal article" date="2020" name="Nature">
        <title>Giant virus diversity and host interactions through global metagenomics.</title>
        <authorList>
            <person name="Schulz F."/>
            <person name="Roux S."/>
            <person name="Paez-Espino D."/>
            <person name="Jungbluth S."/>
            <person name="Walsh D.A."/>
            <person name="Denef V.J."/>
            <person name="McMahon K.D."/>
            <person name="Konstantinidis K.T."/>
            <person name="Eloe-Fadrosh E.A."/>
            <person name="Kyrpides N.C."/>
            <person name="Woyke T."/>
        </authorList>
    </citation>
    <scope>NUCLEOTIDE SEQUENCE</scope>
    <source>
        <strain evidence="1">GVMAG-M-3300023184-86</strain>
    </source>
</reference>
<evidence type="ECO:0000313" key="1">
    <source>
        <dbReference type="EMBL" id="QHT92145.1"/>
    </source>
</evidence>
<sequence>MSTNTTSGSSNVFKGSAVALQDKLLGPSYPYYENIKSPSQIGMSDAGTMDALGKDINGLIQYVELLVQGKSSASKTGQPLGNKFFLNTGGKCNDVATNTQQDRYIYINNVPDGDIPFISGAMGQNFTDFRGLIPGIMSDLNVLNPFEITQAFMAGSNPDCKLIKLQTIDNNNQKSSESHYLTLIDIKNQNLKESFTSGIADNAEEIKLPNDPMTQLYFAGLSGLSIYVLYRLMNK</sequence>
<dbReference type="EMBL" id="MN740179">
    <property type="protein sequence ID" value="QHT92145.1"/>
    <property type="molecule type" value="Genomic_DNA"/>
</dbReference>
<protein>
    <submittedName>
        <fullName evidence="1">Uncharacterized protein</fullName>
    </submittedName>
</protein>
<proteinExistence type="predicted"/>
<organism evidence="1">
    <name type="scientific">viral metagenome</name>
    <dbReference type="NCBI Taxonomy" id="1070528"/>
    <lineage>
        <taxon>unclassified sequences</taxon>
        <taxon>metagenomes</taxon>
        <taxon>organismal metagenomes</taxon>
    </lineage>
</organism>
<name>A0A6C0II35_9ZZZZ</name>
<accession>A0A6C0II35</accession>